<name>A0A931HWH6_9BACI</name>
<feature type="transmembrane region" description="Helical" evidence="1">
    <location>
        <begin position="73"/>
        <end position="92"/>
    </location>
</feature>
<keyword evidence="2" id="KW-0378">Hydrolase</keyword>
<dbReference type="PANTHER" id="PTHR35531:SF1">
    <property type="entry name" value="INNER MEMBRANE PROTEIN YBCI-RELATED"/>
    <property type="match status" value="1"/>
</dbReference>
<organism evidence="2 3">
    <name type="scientific">Halobacillus yeomjeoni</name>
    <dbReference type="NCBI Taxonomy" id="311194"/>
    <lineage>
        <taxon>Bacteria</taxon>
        <taxon>Bacillati</taxon>
        <taxon>Bacillota</taxon>
        <taxon>Bacilli</taxon>
        <taxon>Bacillales</taxon>
        <taxon>Bacillaceae</taxon>
        <taxon>Halobacillus</taxon>
    </lineage>
</organism>
<evidence type="ECO:0000256" key="1">
    <source>
        <dbReference type="SAM" id="Phobius"/>
    </source>
</evidence>
<evidence type="ECO:0000313" key="3">
    <source>
        <dbReference type="Proteomes" id="UP000614490"/>
    </source>
</evidence>
<accession>A0A931HWH6</accession>
<comment type="caution">
    <text evidence="2">The sequence shown here is derived from an EMBL/GenBank/DDBJ whole genome shotgun (WGS) entry which is preliminary data.</text>
</comment>
<keyword evidence="1" id="KW-0472">Membrane</keyword>
<keyword evidence="1" id="KW-0812">Transmembrane</keyword>
<dbReference type="GO" id="GO:0016787">
    <property type="term" value="F:hydrolase activity"/>
    <property type="evidence" value="ECO:0007669"/>
    <property type="project" value="UniProtKB-KW"/>
</dbReference>
<dbReference type="InterPro" id="IPR007404">
    <property type="entry name" value="YdjM-like"/>
</dbReference>
<feature type="transmembrane region" description="Helical" evidence="1">
    <location>
        <begin position="138"/>
        <end position="155"/>
    </location>
</feature>
<keyword evidence="3" id="KW-1185">Reference proteome</keyword>
<dbReference type="PIRSF" id="PIRSF030780">
    <property type="entry name" value="Md_memb_hyd_prd"/>
    <property type="match status" value="1"/>
</dbReference>
<proteinExistence type="predicted"/>
<dbReference type="EMBL" id="JADZSC010000002">
    <property type="protein sequence ID" value="MBH0230763.1"/>
    <property type="molecule type" value="Genomic_DNA"/>
</dbReference>
<reference evidence="2 3" key="1">
    <citation type="journal article" date="2005" name="Int. J. Syst. Evol. Microbiol.">
        <title>Halobacillus yeomjeoni sp. nov., isolated from a marine solar saltern in Korea.</title>
        <authorList>
            <person name="Yoon J.H."/>
            <person name="Kang S.J."/>
            <person name="Lee C.H."/>
            <person name="Oh H.W."/>
            <person name="Oh T.K."/>
        </authorList>
    </citation>
    <scope>NUCLEOTIDE SEQUENCE [LARGE SCALE GENOMIC DNA]</scope>
    <source>
        <strain evidence="2 3">KCTC 3957</strain>
    </source>
</reference>
<keyword evidence="1" id="KW-1133">Transmembrane helix</keyword>
<evidence type="ECO:0000313" key="2">
    <source>
        <dbReference type="EMBL" id="MBH0230763.1"/>
    </source>
</evidence>
<sequence length="185" mass="21226">MRYKTHIVSSLTAGAGLSIMLNYPFHIGYVIGICFGSLLPDIDEPRSFIGRRSFGLSKYVKQRYGHRGITHSLFAWMLVSFVFLIYPSFLTIGISLGYLFHLIGDLFSIRSIPILAPFKPVRPTLPFTYKTGSFTEDILLYIFTFLLFYFVFVYGKLYPYLIQSTVELVSSIIHILMDYLKTISN</sequence>
<dbReference type="AlphaFoldDB" id="A0A931HWH6"/>
<dbReference type="Proteomes" id="UP000614490">
    <property type="component" value="Unassembled WGS sequence"/>
</dbReference>
<gene>
    <name evidence="2" type="ORF">H0267_11100</name>
</gene>
<dbReference type="InterPro" id="IPR016956">
    <property type="entry name" value="YdjM"/>
</dbReference>
<dbReference type="PANTHER" id="PTHR35531">
    <property type="entry name" value="INNER MEMBRANE PROTEIN YBCI-RELATED"/>
    <property type="match status" value="1"/>
</dbReference>
<protein>
    <submittedName>
        <fullName evidence="2">Metal-dependent hydrolase</fullName>
    </submittedName>
</protein>
<dbReference type="Pfam" id="PF04307">
    <property type="entry name" value="YdjM"/>
    <property type="match status" value="1"/>
</dbReference>